<protein>
    <submittedName>
        <fullName evidence="1">Uncharacterized protein</fullName>
    </submittedName>
</protein>
<accession>A0A385ECR3</accession>
<evidence type="ECO:0000313" key="1">
    <source>
        <dbReference type="EMBL" id="AXQ69440.1"/>
    </source>
</evidence>
<evidence type="ECO:0000313" key="2">
    <source>
        <dbReference type="Proteomes" id="UP000259421"/>
    </source>
</evidence>
<sequence>MSSQIEAMFQLLDGPKMLDANPPSGQPSGLSDENWSVLKDALRWPAIMTVDEGLHLTSWDKLDGIINLCVTYRGANADAATALIKQIAFSVPPKSPVDAADEYHRVRRLCREFVEMQAKR</sequence>
<proteinExistence type="predicted"/>
<dbReference type="Proteomes" id="UP000259421">
    <property type="component" value="Segment"/>
</dbReference>
<reference evidence="2" key="1">
    <citation type="submission" date="2018-07" db="EMBL/GenBank/DDBJ databases">
        <title>Giant CbK-like Caulobacter bacteriophages have genetically divergent genomes.</title>
        <authorList>
            <person name="Wilson K.M."/>
            <person name="Ely B."/>
        </authorList>
    </citation>
    <scope>NUCLEOTIDE SEQUENCE [LARGE SCALE GENOMIC DNA]</scope>
</reference>
<gene>
    <name evidence="1" type="ORF">CcrBL9_gp416</name>
</gene>
<reference evidence="1 2" key="2">
    <citation type="submission" date="2018-09" db="EMBL/GenBank/DDBJ databases">
        <title>Giant CbK-like Caulobacter bacteriophages have genetically divergent genomes.</title>
        <authorList>
            <person name="Wilson K."/>
            <person name="Ely B."/>
        </authorList>
    </citation>
    <scope>NUCLEOTIDE SEQUENCE [LARGE SCALE GENOMIC DNA]</scope>
</reference>
<keyword evidence="2" id="KW-1185">Reference proteome</keyword>
<dbReference type="EMBL" id="MH588546">
    <property type="protein sequence ID" value="AXQ69440.1"/>
    <property type="molecule type" value="Genomic_DNA"/>
</dbReference>
<organism evidence="1 2">
    <name type="scientific">Caulobacter phage CcrBL9</name>
    <dbReference type="NCBI Taxonomy" id="2283270"/>
    <lineage>
        <taxon>Viruses</taxon>
        <taxon>Duplodnaviria</taxon>
        <taxon>Heunggongvirae</taxon>
        <taxon>Uroviricota</taxon>
        <taxon>Caudoviricetes</taxon>
        <taxon>Jeanschmidtviridae</taxon>
        <taxon>Bertelyvirus</taxon>
        <taxon>Bertelyvirus BL9</taxon>
    </lineage>
</organism>
<name>A0A385ECR3_9CAUD</name>